<organism evidence="2 3">
    <name type="scientific">Trichonephila clavipes</name>
    <name type="common">Golden silk orbweaver</name>
    <name type="synonym">Nephila clavipes</name>
    <dbReference type="NCBI Taxonomy" id="2585209"/>
    <lineage>
        <taxon>Eukaryota</taxon>
        <taxon>Metazoa</taxon>
        <taxon>Ecdysozoa</taxon>
        <taxon>Arthropoda</taxon>
        <taxon>Chelicerata</taxon>
        <taxon>Arachnida</taxon>
        <taxon>Araneae</taxon>
        <taxon>Araneomorphae</taxon>
        <taxon>Entelegynae</taxon>
        <taxon>Araneoidea</taxon>
        <taxon>Nephilidae</taxon>
        <taxon>Trichonephila</taxon>
    </lineage>
</organism>
<dbReference type="AlphaFoldDB" id="A0A8X6VDW3"/>
<feature type="region of interest" description="Disordered" evidence="1">
    <location>
        <begin position="51"/>
        <end position="75"/>
    </location>
</feature>
<dbReference type="Proteomes" id="UP000887159">
    <property type="component" value="Unassembled WGS sequence"/>
</dbReference>
<comment type="caution">
    <text evidence="2">The sequence shown here is derived from an EMBL/GenBank/DDBJ whole genome shotgun (WGS) entry which is preliminary data.</text>
</comment>
<reference evidence="2" key="1">
    <citation type="submission" date="2020-08" db="EMBL/GenBank/DDBJ databases">
        <title>Multicomponent nature underlies the extraordinary mechanical properties of spider dragline silk.</title>
        <authorList>
            <person name="Kono N."/>
            <person name="Nakamura H."/>
            <person name="Mori M."/>
            <person name="Yoshida Y."/>
            <person name="Ohtoshi R."/>
            <person name="Malay A.D."/>
            <person name="Moran D.A.P."/>
            <person name="Tomita M."/>
            <person name="Numata K."/>
            <person name="Arakawa K."/>
        </authorList>
    </citation>
    <scope>NUCLEOTIDE SEQUENCE</scope>
</reference>
<dbReference type="EMBL" id="BMAU01021243">
    <property type="protein sequence ID" value="GFY03864.1"/>
    <property type="molecule type" value="Genomic_DNA"/>
</dbReference>
<gene>
    <name evidence="2" type="ORF">TNCV_1196441</name>
</gene>
<keyword evidence="3" id="KW-1185">Reference proteome</keyword>
<evidence type="ECO:0000256" key="1">
    <source>
        <dbReference type="SAM" id="MobiDB-lite"/>
    </source>
</evidence>
<proteinExistence type="predicted"/>
<accession>A0A8X6VDW3</accession>
<sequence length="89" mass="10193">MGKFAWKLTVFIKRDGTVNIRRSSRKSTPGKRVRPQDNIYRDGRWRGHREEGDLEWNETERGDQHGGAIGHGRMSGIVGDDLNKMVLTT</sequence>
<evidence type="ECO:0000313" key="2">
    <source>
        <dbReference type="EMBL" id="GFY03864.1"/>
    </source>
</evidence>
<evidence type="ECO:0000313" key="3">
    <source>
        <dbReference type="Proteomes" id="UP000887159"/>
    </source>
</evidence>
<name>A0A8X6VDW3_TRICX</name>
<protein>
    <submittedName>
        <fullName evidence="2">Uncharacterized protein</fullName>
    </submittedName>
</protein>